<keyword evidence="3" id="KW-1185">Reference proteome</keyword>
<keyword evidence="1" id="KW-0472">Membrane</keyword>
<evidence type="ECO:0000313" key="3">
    <source>
        <dbReference type="Proteomes" id="UP001597183"/>
    </source>
</evidence>
<name>A0ABW4A171_9ACTN</name>
<evidence type="ECO:0000256" key="1">
    <source>
        <dbReference type="SAM" id="Phobius"/>
    </source>
</evidence>
<organism evidence="2 3">
    <name type="scientific">Actinoplanes sichuanensis</name>
    <dbReference type="NCBI Taxonomy" id="512349"/>
    <lineage>
        <taxon>Bacteria</taxon>
        <taxon>Bacillati</taxon>
        <taxon>Actinomycetota</taxon>
        <taxon>Actinomycetes</taxon>
        <taxon>Micromonosporales</taxon>
        <taxon>Micromonosporaceae</taxon>
        <taxon>Actinoplanes</taxon>
    </lineage>
</organism>
<dbReference type="Proteomes" id="UP001597183">
    <property type="component" value="Unassembled WGS sequence"/>
</dbReference>
<evidence type="ECO:0008006" key="4">
    <source>
        <dbReference type="Google" id="ProtNLM"/>
    </source>
</evidence>
<dbReference type="EMBL" id="JBHTMK010000004">
    <property type="protein sequence ID" value="MFD1364219.1"/>
    <property type="molecule type" value="Genomic_DNA"/>
</dbReference>
<dbReference type="RefSeq" id="WP_317793864.1">
    <property type="nucleotide sequence ID" value="NZ_AP028461.1"/>
</dbReference>
<accession>A0ABW4A171</accession>
<keyword evidence="1" id="KW-1133">Transmembrane helix</keyword>
<gene>
    <name evidence="2" type="ORF">ACFQ5G_02555</name>
</gene>
<keyword evidence="1" id="KW-0812">Transmembrane</keyword>
<sequence length="360" mass="38162">MTAEQDPEAGAWRGRLIVALLCILVGGGAATAAWLEYQAGLVSIYQPPGGVSRVGGIQAWVPSEAFTVETDLRIVESGVAAAPFVFTVTLSAPGMLQAPPRIAVRFMAPLQVTISSPVASSGSRRPAVDWFDLRSVPGKGQLLVVGEPGRTMPVTAGLPDVGQVSREYAAKPWFTFDGKRLVVRIAGWFVNGVARSEQKARTTYGLPAELPAGVNAALAEPGTVAALAARWPATVDESATTVLPTGSSLEMLYRVPDDGTSGLSNRIPADARVDYVAPSTTDPDILKWSAAPSTEGLLVRLSYVSRSAEQSGQSRVFLAGAGLGFALSVFLLAFEIGPWRPMYEHWLSAYREAHAKASRR</sequence>
<evidence type="ECO:0000313" key="2">
    <source>
        <dbReference type="EMBL" id="MFD1364219.1"/>
    </source>
</evidence>
<feature type="transmembrane region" description="Helical" evidence="1">
    <location>
        <begin position="16"/>
        <end position="35"/>
    </location>
</feature>
<proteinExistence type="predicted"/>
<comment type="caution">
    <text evidence="2">The sequence shown here is derived from an EMBL/GenBank/DDBJ whole genome shotgun (WGS) entry which is preliminary data.</text>
</comment>
<protein>
    <recommendedName>
        <fullName evidence="4">DUF2330 domain-containing protein</fullName>
    </recommendedName>
</protein>
<feature type="transmembrane region" description="Helical" evidence="1">
    <location>
        <begin position="316"/>
        <end position="334"/>
    </location>
</feature>
<reference evidence="3" key="1">
    <citation type="journal article" date="2019" name="Int. J. Syst. Evol. Microbiol.">
        <title>The Global Catalogue of Microorganisms (GCM) 10K type strain sequencing project: providing services to taxonomists for standard genome sequencing and annotation.</title>
        <authorList>
            <consortium name="The Broad Institute Genomics Platform"/>
            <consortium name="The Broad Institute Genome Sequencing Center for Infectious Disease"/>
            <person name="Wu L."/>
            <person name="Ma J."/>
        </authorList>
    </citation>
    <scope>NUCLEOTIDE SEQUENCE [LARGE SCALE GENOMIC DNA]</scope>
    <source>
        <strain evidence="3">CCM 7526</strain>
    </source>
</reference>